<dbReference type="GeneID" id="5076253"/>
<evidence type="ECO:0000313" key="1">
    <source>
        <dbReference type="EMBL" id="ABM73404.1"/>
    </source>
</evidence>
<dbReference type="RefSeq" id="YP_001039851.1">
    <property type="nucleotide sequence ID" value="NC_009016.1"/>
</dbReference>
<name>A2I2Z0_9CAUD</name>
<dbReference type="Proteomes" id="UP000008090">
    <property type="component" value="Segment"/>
</dbReference>
<protein>
    <submittedName>
        <fullName evidence="1">Uncharacterized protein</fullName>
    </submittedName>
</protein>
<proteinExistence type="predicted"/>
<dbReference type="EMBL" id="EF057797">
    <property type="protein sequence ID" value="ABM73404.1"/>
    <property type="molecule type" value="Genomic_DNA"/>
</dbReference>
<evidence type="ECO:0000313" key="2">
    <source>
        <dbReference type="Proteomes" id="UP000008090"/>
    </source>
</evidence>
<dbReference type="KEGG" id="vg:5076253"/>
<accession>A2I2Z0</accession>
<sequence>MSCVLLVLSIGRASPAPFLFRFVVVTVVQLLDLTSDIACRLELRHYQHVHQAADAAVFSRGRLVQVVKRICQGFGRFHRFL</sequence>
<reference evidence="1 2" key="1">
    <citation type="journal article" date="2009" name="Appl. Environ. Microbiol.">
        <title>Characterization of a new plasmid-like prophage in a pandemic Vibrio parahaemolyticus O3:K6 strain.</title>
        <authorList>
            <person name="Lan S.F."/>
            <person name="Huang C.H."/>
            <person name="Chang C.H."/>
            <person name="Liao W.C."/>
            <person name="Lin I.H."/>
            <person name="Jian W.N."/>
            <person name="Wu Y.G."/>
            <person name="Chen S.Y."/>
            <person name="Wong H.C."/>
        </authorList>
    </citation>
    <scope>NUCLEOTIDE SEQUENCE [LARGE SCALE GENOMIC DNA]</scope>
</reference>
<keyword evidence="2" id="KW-1185">Reference proteome</keyword>
<organism evidence="1 2">
    <name type="scientific">Vibrio phage VP882</name>
    <dbReference type="NCBI Taxonomy" id="2913982"/>
    <lineage>
        <taxon>Viruses</taxon>
        <taxon>Duplodnaviria</taxon>
        <taxon>Heunggongvirae</taxon>
        <taxon>Uroviricota</taxon>
        <taxon>Caudoviricetes</taxon>
        <taxon>Hapunavirus</taxon>
        <taxon>Hapunavirus VP882</taxon>
    </lineage>
</organism>